<reference evidence="2 3" key="1">
    <citation type="submission" date="2023-09" db="EMBL/GenBank/DDBJ databases">
        <title>Complete genome of Streptomyces roseicoloratus T14.</title>
        <authorList>
            <person name="Bashizi T."/>
            <person name="Kim M.-J."/>
            <person name="Lee G."/>
            <person name="Tagele S.B."/>
            <person name="Shin J.-H."/>
        </authorList>
    </citation>
    <scope>NUCLEOTIDE SEQUENCE [LARGE SCALE GENOMIC DNA]</scope>
    <source>
        <strain evidence="2 3">T14</strain>
    </source>
</reference>
<proteinExistence type="predicted"/>
<sequence length="169" mass="17537">MTTDRLLPLGEAADGAWIAERAAGAALTAAARGVRGVVPERPRFRLAEHRAGDGGGGNSPDSPDAPDAPDAHPVPPSGLPPAPLRITLDLAAVAGRPLPELADRVRAALLDTAEGALGLVVAEVDLRVTDLLDTLPEFTAPDGPAGESRRPLPTIPPRSRPSRYRAWPP</sequence>
<evidence type="ECO:0000313" key="2">
    <source>
        <dbReference type="EMBL" id="WMX47697.1"/>
    </source>
</evidence>
<evidence type="ECO:0000256" key="1">
    <source>
        <dbReference type="SAM" id="MobiDB-lite"/>
    </source>
</evidence>
<feature type="region of interest" description="Disordered" evidence="1">
    <location>
        <begin position="41"/>
        <end position="83"/>
    </location>
</feature>
<name>A0ABY9RZU1_9ACTN</name>
<dbReference type="EMBL" id="CP133762">
    <property type="protein sequence ID" value="WMX47697.1"/>
    <property type="molecule type" value="Genomic_DNA"/>
</dbReference>
<evidence type="ECO:0000313" key="3">
    <source>
        <dbReference type="Proteomes" id="UP001250858"/>
    </source>
</evidence>
<protein>
    <recommendedName>
        <fullName evidence="4">Nucleopolyhedrovirus P10 family protein</fullName>
    </recommendedName>
</protein>
<feature type="compositionally biased region" description="Pro residues" evidence="1">
    <location>
        <begin position="72"/>
        <end position="83"/>
    </location>
</feature>
<dbReference type="RefSeq" id="WP_309549574.1">
    <property type="nucleotide sequence ID" value="NZ_CP133762.1"/>
</dbReference>
<feature type="compositionally biased region" description="Basic and acidic residues" evidence="1">
    <location>
        <begin position="41"/>
        <end position="52"/>
    </location>
</feature>
<accession>A0ABY9RZU1</accession>
<evidence type="ECO:0008006" key="4">
    <source>
        <dbReference type="Google" id="ProtNLM"/>
    </source>
</evidence>
<organism evidence="2 3">
    <name type="scientific">Streptomyces roseicoloratus</name>
    <dbReference type="NCBI Taxonomy" id="2508722"/>
    <lineage>
        <taxon>Bacteria</taxon>
        <taxon>Bacillati</taxon>
        <taxon>Actinomycetota</taxon>
        <taxon>Actinomycetes</taxon>
        <taxon>Kitasatosporales</taxon>
        <taxon>Streptomycetaceae</taxon>
        <taxon>Streptomyces</taxon>
    </lineage>
</organism>
<feature type="region of interest" description="Disordered" evidence="1">
    <location>
        <begin position="137"/>
        <end position="169"/>
    </location>
</feature>
<keyword evidence="3" id="KW-1185">Reference proteome</keyword>
<gene>
    <name evidence="2" type="ORF">RGF97_26815</name>
</gene>
<dbReference type="Proteomes" id="UP001250858">
    <property type="component" value="Chromosome"/>
</dbReference>